<reference evidence="2" key="2">
    <citation type="submission" date="2021-04" db="EMBL/GenBank/DDBJ databases">
        <authorList>
            <person name="Gilroy R."/>
        </authorList>
    </citation>
    <scope>NUCLEOTIDE SEQUENCE</scope>
    <source>
        <strain evidence="2">5134</strain>
    </source>
</reference>
<reference evidence="2" key="1">
    <citation type="journal article" date="2021" name="PeerJ">
        <title>Extensive microbial diversity within the chicken gut microbiome revealed by metagenomics and culture.</title>
        <authorList>
            <person name="Gilroy R."/>
            <person name="Ravi A."/>
            <person name="Getino M."/>
            <person name="Pursley I."/>
            <person name="Horton D.L."/>
            <person name="Alikhan N.F."/>
            <person name="Baker D."/>
            <person name="Gharbi K."/>
            <person name="Hall N."/>
            <person name="Watson M."/>
            <person name="Adriaenssens E.M."/>
            <person name="Foster-Nyarko E."/>
            <person name="Jarju S."/>
            <person name="Secka A."/>
            <person name="Antonio M."/>
            <person name="Oren A."/>
            <person name="Chaudhuri R.R."/>
            <person name="La Ragione R."/>
            <person name="Hildebrand F."/>
            <person name="Pallen M.J."/>
        </authorList>
    </citation>
    <scope>NUCLEOTIDE SEQUENCE</scope>
    <source>
        <strain evidence="2">5134</strain>
    </source>
</reference>
<evidence type="ECO:0000256" key="1">
    <source>
        <dbReference type="SAM" id="Phobius"/>
    </source>
</evidence>
<sequence length="141" mass="15445">MNGWFLAAGSLLLAAFFVHSFAGNRLYSAARPAPPNRAARPARSDRSASRAYDAWLMGRCGMQMIGADLLLAAGFLLASGAGVLPRSRSLELFLLLTYGGWTAGWLLSLAAERSEVRHYWRLRQWMLFGVVAVLVGIGLFR</sequence>
<name>A0A9D1YZV1_9BACT</name>
<accession>A0A9D1YZV1</accession>
<keyword evidence="1" id="KW-0812">Transmembrane</keyword>
<gene>
    <name evidence="2" type="ORF">H9828_02450</name>
</gene>
<dbReference type="AlphaFoldDB" id="A0A9D1YZV1"/>
<dbReference type="EMBL" id="DXDA01000021">
    <property type="protein sequence ID" value="HIY68262.1"/>
    <property type="molecule type" value="Genomic_DNA"/>
</dbReference>
<proteinExistence type="predicted"/>
<organism evidence="2 3">
    <name type="scientific">Candidatus Alistipes intestinigallinarum</name>
    <dbReference type="NCBI Taxonomy" id="2838440"/>
    <lineage>
        <taxon>Bacteria</taxon>
        <taxon>Pseudomonadati</taxon>
        <taxon>Bacteroidota</taxon>
        <taxon>Bacteroidia</taxon>
        <taxon>Bacteroidales</taxon>
        <taxon>Rikenellaceae</taxon>
        <taxon>Alistipes</taxon>
    </lineage>
</organism>
<keyword evidence="1" id="KW-1133">Transmembrane helix</keyword>
<evidence type="ECO:0000313" key="2">
    <source>
        <dbReference type="EMBL" id="HIY68262.1"/>
    </source>
</evidence>
<comment type="caution">
    <text evidence="2">The sequence shown here is derived from an EMBL/GenBank/DDBJ whole genome shotgun (WGS) entry which is preliminary data.</text>
</comment>
<protein>
    <submittedName>
        <fullName evidence="2">Uncharacterized protein</fullName>
    </submittedName>
</protein>
<feature type="transmembrane region" description="Helical" evidence="1">
    <location>
        <begin position="122"/>
        <end position="140"/>
    </location>
</feature>
<dbReference type="Proteomes" id="UP000886844">
    <property type="component" value="Unassembled WGS sequence"/>
</dbReference>
<keyword evidence="1" id="KW-0472">Membrane</keyword>
<feature type="transmembrane region" description="Helical" evidence="1">
    <location>
        <begin position="54"/>
        <end position="78"/>
    </location>
</feature>
<feature type="transmembrane region" description="Helical" evidence="1">
    <location>
        <begin position="90"/>
        <end position="110"/>
    </location>
</feature>
<evidence type="ECO:0000313" key="3">
    <source>
        <dbReference type="Proteomes" id="UP000886844"/>
    </source>
</evidence>